<dbReference type="PANTHER" id="PTHR11079">
    <property type="entry name" value="CYTOSINE DEAMINASE FAMILY MEMBER"/>
    <property type="match status" value="1"/>
</dbReference>
<feature type="domain" description="CMP/dCMP-type deaminase" evidence="2">
    <location>
        <begin position="40"/>
        <end position="151"/>
    </location>
</feature>
<evidence type="ECO:0000313" key="4">
    <source>
        <dbReference type="Proteomes" id="UP000285146"/>
    </source>
</evidence>
<dbReference type="EMBL" id="LKEB01000078">
    <property type="protein sequence ID" value="ROV93884.1"/>
    <property type="molecule type" value="Genomic_DNA"/>
</dbReference>
<dbReference type="STRING" id="1230097.A0A423VS36"/>
<dbReference type="Gene3D" id="3.40.140.10">
    <property type="entry name" value="Cytidine Deaminase, domain 2"/>
    <property type="match status" value="1"/>
</dbReference>
<dbReference type="InParanoid" id="A0A423VS36"/>
<reference evidence="3 4" key="1">
    <citation type="submission" date="2015-09" db="EMBL/GenBank/DDBJ databases">
        <title>Host preference determinants of Valsa canker pathogens revealed by comparative genomics.</title>
        <authorList>
            <person name="Yin Z."/>
            <person name="Huang L."/>
        </authorList>
    </citation>
    <scope>NUCLEOTIDE SEQUENCE [LARGE SCALE GENOMIC DNA]</scope>
    <source>
        <strain evidence="3 4">SXYLt</strain>
    </source>
</reference>
<dbReference type="CDD" id="cd01285">
    <property type="entry name" value="nucleoside_deaminase"/>
    <property type="match status" value="1"/>
</dbReference>
<keyword evidence="4" id="KW-1185">Reference proteome</keyword>
<dbReference type="Pfam" id="PF00383">
    <property type="entry name" value="dCMP_cyt_deam_1"/>
    <property type="match status" value="1"/>
</dbReference>
<dbReference type="GO" id="GO:0047974">
    <property type="term" value="F:guanosine deaminase activity"/>
    <property type="evidence" value="ECO:0007669"/>
    <property type="project" value="TreeGrafter"/>
</dbReference>
<dbReference type="InterPro" id="IPR002125">
    <property type="entry name" value="CMP_dCMP_dom"/>
</dbReference>
<name>A0A423VS36_9PEZI</name>
<evidence type="ECO:0000313" key="3">
    <source>
        <dbReference type="EMBL" id="ROV93884.1"/>
    </source>
</evidence>
<comment type="caution">
    <text evidence="3">The sequence shown here is derived from an EMBL/GenBank/DDBJ whole genome shotgun (WGS) entry which is preliminary data.</text>
</comment>
<dbReference type="PANTHER" id="PTHR11079:SF161">
    <property type="entry name" value="CMP_DCMP-TYPE DEAMINASE DOMAIN-CONTAINING PROTEIN"/>
    <property type="match status" value="1"/>
</dbReference>
<protein>
    <recommendedName>
        <fullName evidence="2">CMP/dCMP-type deaminase domain-containing protein</fullName>
    </recommendedName>
</protein>
<dbReference type="AlphaFoldDB" id="A0A423VS36"/>
<evidence type="ECO:0000256" key="1">
    <source>
        <dbReference type="SAM" id="MobiDB-lite"/>
    </source>
</evidence>
<accession>A0A423VS36</accession>
<proteinExistence type="predicted"/>
<gene>
    <name evidence="3" type="ORF">VPNG_09509</name>
</gene>
<evidence type="ECO:0000259" key="2">
    <source>
        <dbReference type="PROSITE" id="PS51747"/>
    </source>
</evidence>
<dbReference type="PROSITE" id="PS51747">
    <property type="entry name" value="CYT_DCMP_DEAMINASES_2"/>
    <property type="match status" value="1"/>
</dbReference>
<dbReference type="GO" id="GO:0006152">
    <property type="term" value="P:purine nucleoside catabolic process"/>
    <property type="evidence" value="ECO:0007669"/>
    <property type="project" value="TreeGrafter"/>
</dbReference>
<feature type="region of interest" description="Disordered" evidence="1">
    <location>
        <begin position="1"/>
        <end position="24"/>
    </location>
</feature>
<dbReference type="OrthoDB" id="408702at2759"/>
<dbReference type="SUPFAM" id="SSF53927">
    <property type="entry name" value="Cytidine deaminase-like"/>
    <property type="match status" value="1"/>
</dbReference>
<organism evidence="3 4">
    <name type="scientific">Cytospora leucostoma</name>
    <dbReference type="NCBI Taxonomy" id="1230097"/>
    <lineage>
        <taxon>Eukaryota</taxon>
        <taxon>Fungi</taxon>
        <taxon>Dikarya</taxon>
        <taxon>Ascomycota</taxon>
        <taxon>Pezizomycotina</taxon>
        <taxon>Sordariomycetes</taxon>
        <taxon>Sordariomycetidae</taxon>
        <taxon>Diaporthales</taxon>
        <taxon>Cytosporaceae</taxon>
        <taxon>Cytospora</taxon>
    </lineage>
</organism>
<sequence length="203" mass="22736">MAATTADGAAEFFPPRTQPTQRQIDAVSPQLPLIRQFACSNQAQNMERVLALQNTARTQHGKRPFAAILVGPDHESVLLMHQSVSHVEHAESSLARLSSLHYSQGYLWKCTLYSTWEPCAMCSATIYWANIGRVVYGASNEELYKLTGSKNKENFTMKWNCREIISGGQKEVDIIGPLTGAWEGKVVEDADGYWSIVRKRMDQ</sequence>
<dbReference type="Proteomes" id="UP000285146">
    <property type="component" value="Unassembled WGS sequence"/>
</dbReference>
<dbReference type="InterPro" id="IPR016193">
    <property type="entry name" value="Cytidine_deaminase-like"/>
</dbReference>